<comment type="catalytic activity">
    <reaction evidence="14">
        <text>[(1-&gt;4)-beta-D-glucosyl]n+m + reduced acceptor + O2 = 4-dehydro-beta-D-glucosyl-[(1-&gt;4)-beta-D-glucosyl]n-1 + [(1-&gt;4)-beta-D-glucosyl]m + acceptor + H2O.</text>
        <dbReference type="EC" id="1.14.99.56"/>
    </reaction>
</comment>
<keyword evidence="3" id="KW-0964">Secreted</keyword>
<dbReference type="GO" id="GO:0046872">
    <property type="term" value="F:metal ion binding"/>
    <property type="evidence" value="ECO:0007669"/>
    <property type="project" value="UniProtKB-KW"/>
</dbReference>
<reference evidence="17" key="1">
    <citation type="submission" date="2022-07" db="EMBL/GenBank/DDBJ databases">
        <title>Phylogenomic reconstructions and comparative analyses of Kickxellomycotina fungi.</title>
        <authorList>
            <person name="Reynolds N.K."/>
            <person name="Stajich J.E."/>
            <person name="Barry K."/>
            <person name="Grigoriev I.V."/>
            <person name="Crous P."/>
            <person name="Smith M.E."/>
        </authorList>
    </citation>
    <scope>NUCLEOTIDE SEQUENCE</scope>
    <source>
        <strain evidence="17">NBRC 105413</strain>
    </source>
</reference>
<protein>
    <recommendedName>
        <fullName evidence="15">lytic cellulose monooxygenase (C4-dehydrogenating)</fullName>
        <ecNumber evidence="15">1.14.99.56</ecNumber>
    </recommendedName>
</protein>
<evidence type="ECO:0000256" key="12">
    <source>
        <dbReference type="ARBA" id="ARBA00023326"/>
    </source>
</evidence>
<feature type="non-terminal residue" evidence="17">
    <location>
        <position position="92"/>
    </location>
</feature>
<evidence type="ECO:0000256" key="13">
    <source>
        <dbReference type="ARBA" id="ARBA00044502"/>
    </source>
</evidence>
<dbReference type="EC" id="1.14.99.56" evidence="15"/>
<accession>A0A9W7XCM6</accession>
<proteinExistence type="inferred from homology"/>
<evidence type="ECO:0000256" key="6">
    <source>
        <dbReference type="ARBA" id="ARBA00023001"/>
    </source>
</evidence>
<dbReference type="Pfam" id="PF03443">
    <property type="entry name" value="AA9"/>
    <property type="match status" value="1"/>
</dbReference>
<evidence type="ECO:0000256" key="2">
    <source>
        <dbReference type="ARBA" id="ARBA00004613"/>
    </source>
</evidence>
<dbReference type="EMBL" id="JANBOH010000729">
    <property type="protein sequence ID" value="KAJ1641692.1"/>
    <property type="molecule type" value="Genomic_DNA"/>
</dbReference>
<keyword evidence="18" id="KW-1185">Reference proteome</keyword>
<dbReference type="PANTHER" id="PTHR33353">
    <property type="entry name" value="PUTATIVE (AFU_ORTHOLOGUE AFUA_1G12560)-RELATED"/>
    <property type="match status" value="1"/>
</dbReference>
<dbReference type="Gene3D" id="2.70.50.70">
    <property type="match status" value="1"/>
</dbReference>
<evidence type="ECO:0000256" key="14">
    <source>
        <dbReference type="ARBA" id="ARBA00045077"/>
    </source>
</evidence>
<dbReference type="GO" id="GO:0004497">
    <property type="term" value="F:monooxygenase activity"/>
    <property type="evidence" value="ECO:0007669"/>
    <property type="project" value="UniProtKB-KW"/>
</dbReference>
<evidence type="ECO:0000259" key="16">
    <source>
        <dbReference type="Pfam" id="PF03443"/>
    </source>
</evidence>
<organism evidence="17 18">
    <name type="scientific">Coemansia asiatica</name>
    <dbReference type="NCBI Taxonomy" id="1052880"/>
    <lineage>
        <taxon>Eukaryota</taxon>
        <taxon>Fungi</taxon>
        <taxon>Fungi incertae sedis</taxon>
        <taxon>Zoopagomycota</taxon>
        <taxon>Kickxellomycotina</taxon>
        <taxon>Kickxellomycetes</taxon>
        <taxon>Kickxellales</taxon>
        <taxon>Kickxellaceae</taxon>
        <taxon>Coemansia</taxon>
    </lineage>
</organism>
<keyword evidence="11" id="KW-0119">Carbohydrate metabolism</keyword>
<dbReference type="GO" id="GO:0005576">
    <property type="term" value="C:extracellular region"/>
    <property type="evidence" value="ECO:0007669"/>
    <property type="project" value="UniProtKB-SubCell"/>
</dbReference>
<evidence type="ECO:0000313" key="17">
    <source>
        <dbReference type="EMBL" id="KAJ1641692.1"/>
    </source>
</evidence>
<keyword evidence="12" id="KW-0624">Polysaccharide degradation</keyword>
<evidence type="ECO:0000256" key="4">
    <source>
        <dbReference type="ARBA" id="ARBA00022723"/>
    </source>
</evidence>
<comment type="caution">
    <text evidence="17">The sequence shown here is derived from an EMBL/GenBank/DDBJ whole genome shotgun (WGS) entry which is preliminary data.</text>
</comment>
<evidence type="ECO:0000256" key="15">
    <source>
        <dbReference type="ARBA" id="ARBA00047174"/>
    </source>
</evidence>
<evidence type="ECO:0000256" key="8">
    <source>
        <dbReference type="ARBA" id="ARBA00023008"/>
    </source>
</evidence>
<dbReference type="InterPro" id="IPR005103">
    <property type="entry name" value="AA9_LPMO"/>
</dbReference>
<evidence type="ECO:0000256" key="10">
    <source>
        <dbReference type="ARBA" id="ARBA00023157"/>
    </source>
</evidence>
<comment type="similarity">
    <text evidence="13">Belongs to the polysaccharide monooxygenase AA9 family.</text>
</comment>
<keyword evidence="9" id="KW-0503">Monooxygenase</keyword>
<evidence type="ECO:0000256" key="9">
    <source>
        <dbReference type="ARBA" id="ARBA00023033"/>
    </source>
</evidence>
<keyword evidence="8" id="KW-0186">Copper</keyword>
<sequence>MDVLIPATIPQGYYLMRTEVIALHEADRPYGADENAGAEYFPNCAQVYIASTVTGKLPGDSTIPGVYTKDEDGIVFNLYDGYNSYPIPGGKL</sequence>
<dbReference type="PANTHER" id="PTHR33353:SF10">
    <property type="entry name" value="ENDO-BETA-1,4-GLUCANASE D"/>
    <property type="match status" value="1"/>
</dbReference>
<keyword evidence="4" id="KW-0479">Metal-binding</keyword>
<comment type="subcellular location">
    <subcellularLocation>
        <location evidence="2">Secreted</location>
    </subcellularLocation>
</comment>
<evidence type="ECO:0000256" key="1">
    <source>
        <dbReference type="ARBA" id="ARBA00001973"/>
    </source>
</evidence>
<keyword evidence="5" id="KW-0732">Signal</keyword>
<dbReference type="AlphaFoldDB" id="A0A9W7XCM6"/>
<keyword evidence="7" id="KW-0560">Oxidoreductase</keyword>
<evidence type="ECO:0000313" key="18">
    <source>
        <dbReference type="Proteomes" id="UP001145021"/>
    </source>
</evidence>
<dbReference type="GO" id="GO:0030245">
    <property type="term" value="P:cellulose catabolic process"/>
    <property type="evidence" value="ECO:0007669"/>
    <property type="project" value="UniProtKB-KW"/>
</dbReference>
<dbReference type="InterPro" id="IPR049892">
    <property type="entry name" value="AA9"/>
</dbReference>
<keyword evidence="10" id="KW-1015">Disulfide bond</keyword>
<evidence type="ECO:0000256" key="5">
    <source>
        <dbReference type="ARBA" id="ARBA00022729"/>
    </source>
</evidence>
<name>A0A9W7XCM6_9FUNG</name>
<feature type="domain" description="Auxiliary Activity family 9 catalytic" evidence="16">
    <location>
        <begin position="2"/>
        <end position="81"/>
    </location>
</feature>
<evidence type="ECO:0000256" key="3">
    <source>
        <dbReference type="ARBA" id="ARBA00022525"/>
    </source>
</evidence>
<evidence type="ECO:0000256" key="7">
    <source>
        <dbReference type="ARBA" id="ARBA00023002"/>
    </source>
</evidence>
<keyword evidence="6" id="KW-0136">Cellulose degradation</keyword>
<comment type="cofactor">
    <cofactor evidence="1">
        <name>Cu(2+)</name>
        <dbReference type="ChEBI" id="CHEBI:29036"/>
    </cofactor>
</comment>
<evidence type="ECO:0000256" key="11">
    <source>
        <dbReference type="ARBA" id="ARBA00023277"/>
    </source>
</evidence>
<gene>
    <name evidence="17" type="ORF">LPJ64_006370</name>
</gene>
<dbReference type="Proteomes" id="UP001145021">
    <property type="component" value="Unassembled WGS sequence"/>
</dbReference>